<dbReference type="SMART" id="SM00490">
    <property type="entry name" value="HELICc"/>
    <property type="match status" value="1"/>
</dbReference>
<reference evidence="7 8" key="1">
    <citation type="submission" date="2015-03" db="EMBL/GenBank/DDBJ databases">
        <title>Genome assembly of Sandaracinus amylolyticus DSM 53668.</title>
        <authorList>
            <person name="Sharma G."/>
            <person name="Subramanian S."/>
        </authorList>
    </citation>
    <scope>NUCLEOTIDE SEQUENCE [LARGE SCALE GENOMIC DNA]</scope>
    <source>
        <strain evidence="7 8">DSM 53668</strain>
    </source>
</reference>
<sequence>MRIDYDRGTLLLTAEPERAAALPHVRWDPRVGRHRAPASAYAEIVAALRDVRFDDRVRAPSPAPPPDLASPELRPYQQAALDAWEAANRRGIVVLPTGAGKTRVGAAAIARTSARTLVLAPTRVLVEQWLRTLSELGLGPLGQWGDGKHELAPITVATYEGALRAAPDLGACFELLVIDEVHHFGHGARDDLLEMSIAPARLGLTATMNEDDRARVRIEERVGSVVARSTTAELTGRWLAELQHVVLHLRLTRDEQRAYDAEKQTFHAVVDPILQARPGASWPEIVALATQTEAGVRALAALRAARRITTHAEAKRHALATLIERHRGERTLVFTEDNASAYDVARTHLIMPITCDIGRRERERAITDLREGRLRALVSARVLNEGVDVPGAEIAIIAGGALGAREHVQRVGRVLRPAPGKVAIVYELVVVGTSERRRAARRIAALGLVEARP</sequence>
<dbReference type="InterPro" id="IPR050615">
    <property type="entry name" value="ATP-dep_DNA_Helicase"/>
</dbReference>
<dbReference type="SMART" id="SM00487">
    <property type="entry name" value="DEXDc"/>
    <property type="match status" value="1"/>
</dbReference>
<feature type="domain" description="Helicase C-terminal" evidence="6">
    <location>
        <begin position="314"/>
        <end position="453"/>
    </location>
</feature>
<dbReference type="InterPro" id="IPR014001">
    <property type="entry name" value="Helicase_ATP-bd"/>
</dbReference>
<evidence type="ECO:0000313" key="7">
    <source>
        <dbReference type="EMBL" id="AKF07961.1"/>
    </source>
</evidence>
<dbReference type="Pfam" id="PF18458">
    <property type="entry name" value="XPB_DRD"/>
    <property type="match status" value="1"/>
</dbReference>
<dbReference type="OrthoDB" id="9804086at2"/>
<dbReference type="Pfam" id="PF04851">
    <property type="entry name" value="ResIII"/>
    <property type="match status" value="1"/>
</dbReference>
<dbReference type="Gene3D" id="3.40.1170.30">
    <property type="match status" value="1"/>
</dbReference>
<dbReference type="Pfam" id="PF00271">
    <property type="entry name" value="Helicase_C"/>
    <property type="match status" value="1"/>
</dbReference>
<dbReference type="SUPFAM" id="SSF52540">
    <property type="entry name" value="P-loop containing nucleoside triphosphate hydrolases"/>
    <property type="match status" value="1"/>
</dbReference>
<dbReference type="InterPro" id="IPR006935">
    <property type="entry name" value="Helicase/UvrB_N"/>
</dbReference>
<dbReference type="Proteomes" id="UP000034883">
    <property type="component" value="Chromosome"/>
</dbReference>
<dbReference type="PANTHER" id="PTHR11274:SF0">
    <property type="entry name" value="GENERAL TRANSCRIPTION AND DNA REPAIR FACTOR IIH HELICASE SUBUNIT XPB"/>
    <property type="match status" value="1"/>
</dbReference>
<dbReference type="GO" id="GO:0004386">
    <property type="term" value="F:helicase activity"/>
    <property type="evidence" value="ECO:0007669"/>
    <property type="project" value="UniProtKB-KW"/>
</dbReference>
<keyword evidence="1" id="KW-0547">Nucleotide-binding</keyword>
<dbReference type="PROSITE" id="PS51194">
    <property type="entry name" value="HELICASE_CTER"/>
    <property type="match status" value="1"/>
</dbReference>
<dbReference type="GO" id="GO:0003677">
    <property type="term" value="F:DNA binding"/>
    <property type="evidence" value="ECO:0007669"/>
    <property type="project" value="InterPro"/>
</dbReference>
<evidence type="ECO:0000259" key="5">
    <source>
        <dbReference type="PROSITE" id="PS51192"/>
    </source>
</evidence>
<dbReference type="STRING" id="927083.DB32_005110"/>
<evidence type="ECO:0000256" key="4">
    <source>
        <dbReference type="ARBA" id="ARBA00022840"/>
    </source>
</evidence>
<keyword evidence="4" id="KW-0067">ATP-binding</keyword>
<dbReference type="EMBL" id="CP011125">
    <property type="protein sequence ID" value="AKF07961.1"/>
    <property type="molecule type" value="Genomic_DNA"/>
</dbReference>
<protein>
    <submittedName>
        <fullName evidence="7">DNA helicase</fullName>
    </submittedName>
</protein>
<keyword evidence="8" id="KW-1185">Reference proteome</keyword>
<accession>A0A0F6W5J8</accession>
<dbReference type="InterPro" id="IPR040699">
    <property type="entry name" value="XPB_DRD"/>
</dbReference>
<dbReference type="InterPro" id="IPR001650">
    <property type="entry name" value="Helicase_C-like"/>
</dbReference>
<dbReference type="InterPro" id="IPR027417">
    <property type="entry name" value="P-loop_NTPase"/>
</dbReference>
<dbReference type="AlphaFoldDB" id="A0A0F6W5J8"/>
<feature type="domain" description="Helicase ATP-binding" evidence="5">
    <location>
        <begin position="82"/>
        <end position="226"/>
    </location>
</feature>
<evidence type="ECO:0000259" key="6">
    <source>
        <dbReference type="PROSITE" id="PS51194"/>
    </source>
</evidence>
<dbReference type="PANTHER" id="PTHR11274">
    <property type="entry name" value="RAD25/XP-B DNA REPAIR HELICASE"/>
    <property type="match status" value="1"/>
</dbReference>
<keyword evidence="2" id="KW-0378">Hydrolase</keyword>
<dbReference type="Gene3D" id="3.40.50.300">
    <property type="entry name" value="P-loop containing nucleotide triphosphate hydrolases"/>
    <property type="match status" value="2"/>
</dbReference>
<name>A0A0F6W5J8_9BACT</name>
<dbReference type="CDD" id="cd17926">
    <property type="entry name" value="DEXHc_RE"/>
    <property type="match status" value="1"/>
</dbReference>
<evidence type="ECO:0000313" key="8">
    <source>
        <dbReference type="Proteomes" id="UP000034883"/>
    </source>
</evidence>
<keyword evidence="3 7" id="KW-0347">Helicase</keyword>
<proteinExistence type="predicted"/>
<dbReference type="KEGG" id="samy:DB32_005110"/>
<organism evidence="7 8">
    <name type="scientific">Sandaracinus amylolyticus</name>
    <dbReference type="NCBI Taxonomy" id="927083"/>
    <lineage>
        <taxon>Bacteria</taxon>
        <taxon>Pseudomonadati</taxon>
        <taxon>Myxococcota</taxon>
        <taxon>Polyangia</taxon>
        <taxon>Polyangiales</taxon>
        <taxon>Sandaracinaceae</taxon>
        <taxon>Sandaracinus</taxon>
    </lineage>
</organism>
<evidence type="ECO:0000256" key="3">
    <source>
        <dbReference type="ARBA" id="ARBA00022806"/>
    </source>
</evidence>
<dbReference type="GO" id="GO:0016787">
    <property type="term" value="F:hydrolase activity"/>
    <property type="evidence" value="ECO:0007669"/>
    <property type="project" value="UniProtKB-KW"/>
</dbReference>
<dbReference type="PROSITE" id="PS51192">
    <property type="entry name" value="HELICASE_ATP_BIND_1"/>
    <property type="match status" value="1"/>
</dbReference>
<gene>
    <name evidence="7" type="ORF">DB32_005110</name>
</gene>
<evidence type="ECO:0000256" key="1">
    <source>
        <dbReference type="ARBA" id="ARBA00022741"/>
    </source>
</evidence>
<evidence type="ECO:0000256" key="2">
    <source>
        <dbReference type="ARBA" id="ARBA00022801"/>
    </source>
</evidence>
<dbReference type="RefSeq" id="WP_053235157.1">
    <property type="nucleotide sequence ID" value="NZ_CP011125.1"/>
</dbReference>
<dbReference type="GO" id="GO:0005524">
    <property type="term" value="F:ATP binding"/>
    <property type="evidence" value="ECO:0007669"/>
    <property type="project" value="UniProtKB-KW"/>
</dbReference>